<reference evidence="1 2" key="1">
    <citation type="journal article" date="2010" name="Science">
        <title>Genomic comparison of the ants Camponotus floridanus and Harpegnathos saltator.</title>
        <authorList>
            <person name="Bonasio R."/>
            <person name="Zhang G."/>
            <person name="Ye C."/>
            <person name="Mutti N.S."/>
            <person name="Fang X."/>
            <person name="Qin N."/>
            <person name="Donahue G."/>
            <person name="Yang P."/>
            <person name="Li Q."/>
            <person name="Li C."/>
            <person name="Zhang P."/>
            <person name="Huang Z."/>
            <person name="Berger S.L."/>
            <person name="Reinberg D."/>
            <person name="Wang J."/>
            <person name="Liebig J."/>
        </authorList>
    </citation>
    <scope>NUCLEOTIDE SEQUENCE [LARGE SCALE GENOMIC DNA]</scope>
    <source>
        <strain evidence="2">C129</strain>
    </source>
</reference>
<evidence type="ECO:0000313" key="2">
    <source>
        <dbReference type="Proteomes" id="UP000000311"/>
    </source>
</evidence>
<gene>
    <name evidence="1" type="ORF">EAG_06842</name>
</gene>
<protein>
    <submittedName>
        <fullName evidence="1">Uncharacterized protein</fullName>
    </submittedName>
</protein>
<accession>E2A1I5</accession>
<organism evidence="2">
    <name type="scientific">Camponotus floridanus</name>
    <name type="common">Florida carpenter ant</name>
    <dbReference type="NCBI Taxonomy" id="104421"/>
    <lineage>
        <taxon>Eukaryota</taxon>
        <taxon>Metazoa</taxon>
        <taxon>Ecdysozoa</taxon>
        <taxon>Arthropoda</taxon>
        <taxon>Hexapoda</taxon>
        <taxon>Insecta</taxon>
        <taxon>Pterygota</taxon>
        <taxon>Neoptera</taxon>
        <taxon>Endopterygota</taxon>
        <taxon>Hymenoptera</taxon>
        <taxon>Apocrita</taxon>
        <taxon>Aculeata</taxon>
        <taxon>Formicoidea</taxon>
        <taxon>Formicidae</taxon>
        <taxon>Formicinae</taxon>
        <taxon>Camponotus</taxon>
    </lineage>
</organism>
<keyword evidence="2" id="KW-1185">Reference proteome</keyword>
<dbReference type="EMBL" id="GL435766">
    <property type="protein sequence ID" value="EFN72658.1"/>
    <property type="molecule type" value="Genomic_DNA"/>
</dbReference>
<proteinExistence type="predicted"/>
<dbReference type="Proteomes" id="UP000000311">
    <property type="component" value="Unassembled WGS sequence"/>
</dbReference>
<sequence length="247" mass="27281">MIIISRAPAIAVICCVLPFPNANLRFGGRCNVLHDTVAILEMQLVNSCFASGNEGPARRQEKTEFYGRIAAAMSGGNRTGCADEALNGIFVYRCRENQKRAFKLEKVLKVIPSARAKVSAASIICWDREIVRYNPLCDKVSVSPFHFSSVVLIYSPTSFANGRPFALQQSEWVSWIKKAPPMFASSGDDVDEDDDGRPRDGLPQLVIVSHVCALSANFVGVTFPTFDTANPREIPRVHVDVYAQRRT</sequence>
<name>E2A1I5_CAMFO</name>
<dbReference type="InParanoid" id="E2A1I5"/>
<evidence type="ECO:0000313" key="1">
    <source>
        <dbReference type="EMBL" id="EFN72658.1"/>
    </source>
</evidence>
<dbReference type="AlphaFoldDB" id="E2A1I5"/>